<sequence>MNKDESNATQTAQATWVVLSSSVMADAAGGQQVEVFIEGKREKRDEQQLDGFREYRLLSWEEASSGIGGRKTFPAWNNAICRVSRSAPEALPQAASRETTPFFYYQDLSEFGINESSLNLQCA</sequence>
<protein>
    <submittedName>
        <fullName evidence="1">Uncharacterized protein</fullName>
    </submittedName>
</protein>
<evidence type="ECO:0000313" key="2">
    <source>
        <dbReference type="Proteomes" id="UP000317155"/>
    </source>
</evidence>
<gene>
    <name evidence="1" type="ORF">FL622_15025</name>
</gene>
<dbReference type="EMBL" id="VJVV01000014">
    <property type="protein sequence ID" value="TRO78783.1"/>
    <property type="molecule type" value="Genomic_DNA"/>
</dbReference>
<evidence type="ECO:0000313" key="1">
    <source>
        <dbReference type="EMBL" id="TRO78783.1"/>
    </source>
</evidence>
<name>A0A550J6Q0_9BACT</name>
<dbReference type="RefSeq" id="WP_140396591.1">
    <property type="nucleotide sequence ID" value="NZ_FOJJ01000006.1"/>
</dbReference>
<reference evidence="1 2" key="1">
    <citation type="submission" date="2019-07" db="EMBL/GenBank/DDBJ databases">
        <title>Insights of Desulfuromonas acetexigens electromicrobiology.</title>
        <authorList>
            <person name="Katuri K."/>
            <person name="Sapireddy V."/>
            <person name="Shaw D.R."/>
            <person name="Saikaly P."/>
        </authorList>
    </citation>
    <scope>NUCLEOTIDE SEQUENCE [LARGE SCALE GENOMIC DNA]</scope>
    <source>
        <strain evidence="1 2">2873</strain>
    </source>
</reference>
<organism evidence="1 2">
    <name type="scientific">Trichloromonas acetexigens</name>
    <dbReference type="NCBI Taxonomy" id="38815"/>
    <lineage>
        <taxon>Bacteria</taxon>
        <taxon>Pseudomonadati</taxon>
        <taxon>Thermodesulfobacteriota</taxon>
        <taxon>Desulfuromonadia</taxon>
        <taxon>Desulfuromonadales</taxon>
        <taxon>Trichloromonadaceae</taxon>
        <taxon>Trichloromonas</taxon>
    </lineage>
</organism>
<dbReference type="Proteomes" id="UP000317155">
    <property type="component" value="Unassembled WGS sequence"/>
</dbReference>
<proteinExistence type="predicted"/>
<accession>A0A550J6Q0</accession>
<keyword evidence="2" id="KW-1185">Reference proteome</keyword>
<dbReference type="AlphaFoldDB" id="A0A550J6Q0"/>
<comment type="caution">
    <text evidence="1">The sequence shown here is derived from an EMBL/GenBank/DDBJ whole genome shotgun (WGS) entry which is preliminary data.</text>
</comment>